<dbReference type="InterPro" id="IPR058912">
    <property type="entry name" value="HTH_animal"/>
</dbReference>
<dbReference type="Pfam" id="PF20706">
    <property type="entry name" value="GT4-conflict"/>
    <property type="match status" value="1"/>
</dbReference>
<feature type="domain" description="GIY-YIG" evidence="1">
    <location>
        <begin position="171"/>
        <end position="250"/>
    </location>
</feature>
<name>A0A8K0AEZ7_BRALA</name>
<dbReference type="Gene3D" id="3.40.50.2000">
    <property type="entry name" value="Glycogen Phosphorylase B"/>
    <property type="match status" value="1"/>
</dbReference>
<dbReference type="OrthoDB" id="10034600at2759"/>
<dbReference type="Proteomes" id="UP000838412">
    <property type="component" value="Chromosome 9"/>
</dbReference>
<sequence length="876" mass="99807">MCRTQLQQHLYWLLPFLDTKTIIERDGRLQFEVYRKPTHTDQYLAFDSHHPLEHKLAVIKTLFHRADNIITSDTAKTDEHRHLRGALGKCGYQRWTFNKAFKPSDQSKKTPKCTPLTNRNKANITIPYVQEVSEKLRRIFQNFNIATNFKPQSTLRQRLVHPKDRPRKGSKADVIYRLKCEEPNCNNTYIGETSRSLNERYKEHCANRYSSAIFHHLKHNQGHSFNLESTDILDREPRWFERITKEEAKVVHVRGKKEELLPAVVTPTHFIFRHRKGSWVWSVIVKLFGRTFPRKGLFAMFRSPWTSYGVNLKIFIVSNTKGIIKTLQDAVKDLCGEQTFSLLDSRACVLMSDQTYCLHAAVENGTLRIYNPKPPKGIPYEDTLDEMSYPHTFELTIQRSSDGSDVILDLHLRGKGSDDDVCQMTKFIGHYKRDNTTEESVSTQSMPTELVESVRQNLAVTGITGNSERMDVLPANTYQLQAGSIAGGSGRKPVVLLINDGYGNSHGRVFTIHRQMASFLVSKGAVVHSIVLGATQGDQDTAAADGVQLIPPKTFDGDKRKPSLDWMTWDHLIRYPNLPSDVRFIVGHVNITSRAAREIKEQRLPNAKLVQITHEIPELTSHYQGDEKVKRIGEESDSILDDLQHADVIFSVGPLAYDYYQTKQLKCQHYEFLPKPSDMFSEMQVKYVHTKTKTVLSMGTIIGAESLRGYDIAAKAMHIVIDHLPNTKWRACGVSAEDFPESKKIIQANIHFTPLKYDTQEELSREIQQAHVVLMPSRAEPFGLVGLEVIAAGVPVLVSHKSGLAWFLNKNSDLDRPIVEIKDNDDEAAQTLAKRIIKILENGSKEFEAAQRLKHQLLALKPWEASHKKFLETFGL</sequence>
<evidence type="ECO:0000313" key="2">
    <source>
        <dbReference type="EMBL" id="CAH1274730.1"/>
    </source>
</evidence>
<dbReference type="PROSITE" id="PS50164">
    <property type="entry name" value="GIY_YIG"/>
    <property type="match status" value="1"/>
</dbReference>
<dbReference type="Pfam" id="PF26215">
    <property type="entry name" value="HTH_animal"/>
    <property type="match status" value="1"/>
</dbReference>
<keyword evidence="3" id="KW-1185">Reference proteome</keyword>
<dbReference type="InterPro" id="IPR000305">
    <property type="entry name" value="GIY-YIG_endonuc"/>
</dbReference>
<reference evidence="2" key="1">
    <citation type="submission" date="2022-01" db="EMBL/GenBank/DDBJ databases">
        <authorList>
            <person name="Braso-Vives M."/>
        </authorList>
    </citation>
    <scope>NUCLEOTIDE SEQUENCE</scope>
</reference>
<evidence type="ECO:0000313" key="3">
    <source>
        <dbReference type="Proteomes" id="UP000838412"/>
    </source>
</evidence>
<proteinExistence type="predicted"/>
<dbReference type="SUPFAM" id="SSF53756">
    <property type="entry name" value="UDP-Glycosyltransferase/glycogen phosphorylase"/>
    <property type="match status" value="1"/>
</dbReference>
<gene>
    <name evidence="2" type="primary">Hypp5404</name>
    <name evidence="2" type="ORF">BLAG_LOCUS25663</name>
</gene>
<dbReference type="CDD" id="cd03801">
    <property type="entry name" value="GT4_PimA-like"/>
    <property type="match status" value="1"/>
</dbReference>
<accession>A0A8K0AEZ7</accession>
<dbReference type="PANTHER" id="PTHR21301:SF11">
    <property type="entry name" value="GIY-YIG DOMAIN-CONTAINING PROTEIN"/>
    <property type="match status" value="1"/>
</dbReference>
<organism evidence="2 3">
    <name type="scientific">Branchiostoma lanceolatum</name>
    <name type="common">Common lancelet</name>
    <name type="synonym">Amphioxus lanceolatum</name>
    <dbReference type="NCBI Taxonomy" id="7740"/>
    <lineage>
        <taxon>Eukaryota</taxon>
        <taxon>Metazoa</taxon>
        <taxon>Chordata</taxon>
        <taxon>Cephalochordata</taxon>
        <taxon>Leptocardii</taxon>
        <taxon>Amphioxiformes</taxon>
        <taxon>Branchiostomatidae</taxon>
        <taxon>Branchiostoma</taxon>
    </lineage>
</organism>
<evidence type="ECO:0000259" key="1">
    <source>
        <dbReference type="PROSITE" id="PS50164"/>
    </source>
</evidence>
<protein>
    <submittedName>
        <fullName evidence="2">Hypp5404 protein</fullName>
    </submittedName>
</protein>
<dbReference type="PANTHER" id="PTHR21301">
    <property type="entry name" value="REVERSE TRANSCRIPTASE"/>
    <property type="match status" value="1"/>
</dbReference>
<dbReference type="EMBL" id="OV696694">
    <property type="protein sequence ID" value="CAH1274730.1"/>
    <property type="molecule type" value="Genomic_DNA"/>
</dbReference>
<dbReference type="AlphaFoldDB" id="A0A8K0AEZ7"/>